<evidence type="ECO:0000313" key="3">
    <source>
        <dbReference type="EMBL" id="HIU64134.1"/>
    </source>
</evidence>
<dbReference type="InterPro" id="IPR036178">
    <property type="entry name" value="Formintransfe-cycloase-like_sf"/>
</dbReference>
<feature type="transmembrane region" description="Helical" evidence="1">
    <location>
        <begin position="29"/>
        <end position="48"/>
    </location>
</feature>
<sequence length="211" mass="22984">MEKQLMDKPCQEFLKDLASASPTPGGGGAAALVGGIAVALTSMVANLTKGKAKFIEVQEEIEAILVETEILRTKMLALVSADAVVFERFMKAYRLPHRNDDEQENRAIQIEKAAYEAAEVPLQIADLCLEILIIASKLMRIGNPNVITDATIGALLARAAMRSAYYNVHSNLLLIKDQDHVDSTETHMKEILAKAQVLEEEVIAATEIIIG</sequence>
<reference evidence="3" key="1">
    <citation type="submission" date="2020-10" db="EMBL/GenBank/DDBJ databases">
        <authorList>
            <person name="Gilroy R."/>
        </authorList>
    </citation>
    <scope>NUCLEOTIDE SEQUENCE</scope>
    <source>
        <strain evidence="3">CHK160-1198</strain>
    </source>
</reference>
<dbReference type="SUPFAM" id="SSF101262">
    <property type="entry name" value="Methenyltetrahydrofolate cyclohydrolase-like"/>
    <property type="match status" value="1"/>
</dbReference>
<dbReference type="AlphaFoldDB" id="A0A9D1MPL2"/>
<reference evidence="3" key="2">
    <citation type="journal article" date="2021" name="PeerJ">
        <title>Extensive microbial diversity within the chicken gut microbiome revealed by metagenomics and culture.</title>
        <authorList>
            <person name="Gilroy R."/>
            <person name="Ravi A."/>
            <person name="Getino M."/>
            <person name="Pursley I."/>
            <person name="Horton D.L."/>
            <person name="Alikhan N.F."/>
            <person name="Baker D."/>
            <person name="Gharbi K."/>
            <person name="Hall N."/>
            <person name="Watson M."/>
            <person name="Adriaenssens E.M."/>
            <person name="Foster-Nyarko E."/>
            <person name="Jarju S."/>
            <person name="Secka A."/>
            <person name="Antonio M."/>
            <person name="Oren A."/>
            <person name="Chaudhuri R.R."/>
            <person name="La Ragione R."/>
            <person name="Hildebrand F."/>
            <person name="Pallen M.J."/>
        </authorList>
    </citation>
    <scope>NUCLEOTIDE SEQUENCE</scope>
    <source>
        <strain evidence="3">CHK160-1198</strain>
    </source>
</reference>
<comment type="caution">
    <text evidence="3">The sequence shown here is derived from an EMBL/GenBank/DDBJ whole genome shotgun (WGS) entry which is preliminary data.</text>
</comment>
<name>A0A9D1MPL2_9FIRM</name>
<evidence type="ECO:0000313" key="4">
    <source>
        <dbReference type="Proteomes" id="UP000824099"/>
    </source>
</evidence>
<dbReference type="GO" id="GO:0003824">
    <property type="term" value="F:catalytic activity"/>
    <property type="evidence" value="ECO:0007669"/>
    <property type="project" value="InterPro"/>
</dbReference>
<proteinExistence type="predicted"/>
<gene>
    <name evidence="3" type="ORF">IAB06_03725</name>
</gene>
<dbReference type="Gene3D" id="1.20.120.680">
    <property type="entry name" value="Formiminotetrahydrofolate cyclodeaminase monomer, up-and-down helical bundle"/>
    <property type="match status" value="1"/>
</dbReference>
<accession>A0A9D1MPL2</accession>
<keyword evidence="1" id="KW-0472">Membrane</keyword>
<evidence type="ECO:0000256" key="1">
    <source>
        <dbReference type="SAM" id="Phobius"/>
    </source>
</evidence>
<evidence type="ECO:0000259" key="2">
    <source>
        <dbReference type="Pfam" id="PF04961"/>
    </source>
</evidence>
<organism evidence="3 4">
    <name type="scientific">Candidatus Avacidaminococcus intestinavium</name>
    <dbReference type="NCBI Taxonomy" id="2840684"/>
    <lineage>
        <taxon>Bacteria</taxon>
        <taxon>Bacillati</taxon>
        <taxon>Bacillota</taxon>
        <taxon>Negativicutes</taxon>
        <taxon>Acidaminococcales</taxon>
        <taxon>Acidaminococcaceae</taxon>
        <taxon>Acidaminococcaceae incertae sedis</taxon>
        <taxon>Candidatus Avacidaminococcus</taxon>
    </lineage>
</organism>
<keyword evidence="1" id="KW-1133">Transmembrane helix</keyword>
<feature type="domain" description="Cyclodeaminase/cyclohydrolase" evidence="2">
    <location>
        <begin position="10"/>
        <end position="189"/>
    </location>
</feature>
<dbReference type="EMBL" id="DVNI01000055">
    <property type="protein sequence ID" value="HIU64134.1"/>
    <property type="molecule type" value="Genomic_DNA"/>
</dbReference>
<keyword evidence="1" id="KW-0812">Transmembrane</keyword>
<dbReference type="InterPro" id="IPR007044">
    <property type="entry name" value="Cyclodeamin/CycHdrlase"/>
</dbReference>
<dbReference type="Proteomes" id="UP000824099">
    <property type="component" value="Unassembled WGS sequence"/>
</dbReference>
<dbReference type="Pfam" id="PF04961">
    <property type="entry name" value="FTCD_C"/>
    <property type="match status" value="1"/>
</dbReference>
<protein>
    <submittedName>
        <fullName evidence="3">Cyclodeaminase/cyclohydrolase family protein</fullName>
    </submittedName>
</protein>